<dbReference type="InterPro" id="IPR029234">
    <property type="entry name" value="CIMIP4"/>
</dbReference>
<keyword evidence="1" id="KW-0175">Coiled coil</keyword>
<evidence type="ECO:0000256" key="1">
    <source>
        <dbReference type="SAM" id="Coils"/>
    </source>
</evidence>
<feature type="compositionally biased region" description="Basic and acidic residues" evidence="2">
    <location>
        <begin position="468"/>
        <end position="485"/>
    </location>
</feature>
<dbReference type="EnsemblMetazoa" id="G1723.5">
    <property type="protein sequence ID" value="G1723.5:cds"/>
    <property type="gene ID" value="G1723"/>
</dbReference>
<keyword evidence="4" id="KW-1185">Reference proteome</keyword>
<evidence type="ECO:0000313" key="4">
    <source>
        <dbReference type="Proteomes" id="UP000005408"/>
    </source>
</evidence>
<dbReference type="Pfam" id="PF15400">
    <property type="entry name" value="TEX33"/>
    <property type="match status" value="1"/>
</dbReference>
<organism evidence="3 4">
    <name type="scientific">Magallana gigas</name>
    <name type="common">Pacific oyster</name>
    <name type="synonym">Crassostrea gigas</name>
    <dbReference type="NCBI Taxonomy" id="29159"/>
    <lineage>
        <taxon>Eukaryota</taxon>
        <taxon>Metazoa</taxon>
        <taxon>Spiralia</taxon>
        <taxon>Lophotrochozoa</taxon>
        <taxon>Mollusca</taxon>
        <taxon>Bivalvia</taxon>
        <taxon>Autobranchia</taxon>
        <taxon>Pteriomorphia</taxon>
        <taxon>Ostreida</taxon>
        <taxon>Ostreoidea</taxon>
        <taxon>Ostreidae</taxon>
        <taxon>Magallana</taxon>
    </lineage>
</organism>
<accession>A0A8W8J4N8</accession>
<feature type="region of interest" description="Disordered" evidence="2">
    <location>
        <begin position="404"/>
        <end position="485"/>
    </location>
</feature>
<feature type="compositionally biased region" description="Basic and acidic residues" evidence="2">
    <location>
        <begin position="437"/>
        <end position="447"/>
    </location>
</feature>
<proteinExistence type="predicted"/>
<dbReference type="AlphaFoldDB" id="A0A8W8J4N8"/>
<protein>
    <submittedName>
        <fullName evidence="3">Uncharacterized protein</fullName>
    </submittedName>
</protein>
<evidence type="ECO:0000256" key="2">
    <source>
        <dbReference type="SAM" id="MobiDB-lite"/>
    </source>
</evidence>
<dbReference type="Proteomes" id="UP000005408">
    <property type="component" value="Unassembled WGS sequence"/>
</dbReference>
<sequence>MRTEMFSTTPPSNRLITHGLSWEKFLYFITVRRGMAVAMESQQLPAIKQLSAPTKSKKSEAMPKHSLFGTALEVFDPEERDAINKIDLKTQRIPSGRKHVQRYVVPEFIKNHLKGKTIAIEKTKKEIEKQKSAVESARKSLQEAEESAKKFKMDVYEGMREGDPTPRQQLLMSMEASNMLKQMNRVGLNDRNSYNRDKYGPKPSVHSYSLMGDVMRPRNMELPTRRENSEYPMKLKEKKEKIETVLPLGPEDTNQSARGSSRRSLPLDLPENIRHQFGSKVCDSLLSDEKVVEKTMQKQQEDKDAAYRVRKPVSVPTIEKNLKPDYEQLGNFMRMNMFPGYNINHKISTTKSTFTDSVHLQRVPDPDKWRYQRDELSTWAEFNIINERMKKSWNDYLSSQPKAEVNWSRNAAPKSKPQPDPPKPKPVKKKPAQKQENPSKPEFEEIVFKTPPITPPPDQGPVKLAPKAKKDNEFWDFYDKGGKDS</sequence>
<feature type="coiled-coil region" evidence="1">
    <location>
        <begin position="120"/>
        <end position="154"/>
    </location>
</feature>
<dbReference type="PANTHER" id="PTHR31702">
    <property type="entry name" value="TESTIS-EXPRESSED PROTEIN 33"/>
    <property type="match status" value="1"/>
</dbReference>
<name>A0A8W8J4N8_MAGGI</name>
<dbReference type="PANTHER" id="PTHR31702:SF2">
    <property type="entry name" value="TESTIS-EXPRESSED PROTEIN 33"/>
    <property type="match status" value="1"/>
</dbReference>
<feature type="region of interest" description="Disordered" evidence="2">
    <location>
        <begin position="190"/>
        <end position="209"/>
    </location>
</feature>
<evidence type="ECO:0000313" key="3">
    <source>
        <dbReference type="EnsemblMetazoa" id="G1723.5:cds"/>
    </source>
</evidence>
<reference evidence="3" key="1">
    <citation type="submission" date="2022-08" db="UniProtKB">
        <authorList>
            <consortium name="EnsemblMetazoa"/>
        </authorList>
    </citation>
    <scope>IDENTIFICATION</scope>
    <source>
        <strain evidence="3">05x7-T-G4-1.051#20</strain>
    </source>
</reference>